<organism evidence="1 2">
    <name type="scientific">Microvenator marinus</name>
    <dbReference type="NCBI Taxonomy" id="2600177"/>
    <lineage>
        <taxon>Bacteria</taxon>
        <taxon>Deltaproteobacteria</taxon>
        <taxon>Bradymonadales</taxon>
        <taxon>Microvenatoraceae</taxon>
        <taxon>Microvenator</taxon>
    </lineage>
</organism>
<dbReference type="EMBL" id="CP042467">
    <property type="protein sequence ID" value="QED28955.1"/>
    <property type="molecule type" value="Genomic_DNA"/>
</dbReference>
<dbReference type="SUPFAM" id="SSF51905">
    <property type="entry name" value="FAD/NAD(P)-binding domain"/>
    <property type="match status" value="1"/>
</dbReference>
<dbReference type="PANTHER" id="PTHR16128">
    <property type="entry name" value="FAD/NAD(P)-BINDING OXIDOREDUCTASE FAMILY PROTEIN"/>
    <property type="match status" value="1"/>
</dbReference>
<dbReference type="PANTHER" id="PTHR16128:SF5">
    <property type="entry name" value="FAD_NAD(P)-BINDING OXIDOREDUCTASE FAMILY PROTEIN"/>
    <property type="match status" value="1"/>
</dbReference>
<dbReference type="KEGG" id="bbae:FRD01_17260"/>
<dbReference type="InterPro" id="IPR036188">
    <property type="entry name" value="FAD/NAD-bd_sf"/>
</dbReference>
<dbReference type="Pfam" id="PF13450">
    <property type="entry name" value="NAD_binding_8"/>
    <property type="match status" value="1"/>
</dbReference>
<sequence>MKKKARMRIGIVGAGVAGLTVARLLKEAGHNITIIDKGRHPGGRLTTRDKGHGKFDHGALKFNARSEEFKEALDVWLQQGYAQPVQYPGEEAGWFEPVPCARDLAQTMALGLGVKVATEVTSLERDNGRWRIRAGNQSWDGFDAVVLNPPVPQTLKLLPSNHVFVSRLKPIEYDATWAMTLVLAARDGFLDVPFTKVDSGDISMVVMEGLRNGRTDDGPWARVLVHASHSFSNAFLESGEELVKERLIKAFEERFGEVKVLYVSVHRWRYARVKNPLGERHLWDPDLKLGIVGDMMLGSRIESAYLSGYSLAQEFLNG</sequence>
<proteinExistence type="predicted"/>
<reference evidence="1 2" key="1">
    <citation type="submission" date="2019-08" db="EMBL/GenBank/DDBJ databases">
        <authorList>
            <person name="Liang Q."/>
        </authorList>
    </citation>
    <scope>NUCLEOTIDE SEQUENCE [LARGE SCALE GENOMIC DNA]</scope>
    <source>
        <strain evidence="1 2">V1718</strain>
    </source>
</reference>
<evidence type="ECO:0000313" key="1">
    <source>
        <dbReference type="EMBL" id="QED28955.1"/>
    </source>
</evidence>
<dbReference type="Gene3D" id="3.90.660.10">
    <property type="match status" value="1"/>
</dbReference>
<name>A0A5B8XTR7_9DELT</name>
<gene>
    <name evidence="1" type="ORF">FRD01_17260</name>
</gene>
<evidence type="ECO:0000313" key="2">
    <source>
        <dbReference type="Proteomes" id="UP000321595"/>
    </source>
</evidence>
<keyword evidence="2" id="KW-1185">Reference proteome</keyword>
<dbReference type="Proteomes" id="UP000321595">
    <property type="component" value="Chromosome"/>
</dbReference>
<protein>
    <submittedName>
        <fullName evidence="1">FAD-dependent oxidoreductase</fullName>
    </submittedName>
</protein>
<dbReference type="Gene3D" id="3.50.50.60">
    <property type="entry name" value="FAD/NAD(P)-binding domain"/>
    <property type="match status" value="1"/>
</dbReference>
<dbReference type="AlphaFoldDB" id="A0A5B8XTR7"/>
<accession>A0A5B8XTR7</accession>
<dbReference type="OrthoDB" id="5792777at2"/>